<feature type="region of interest" description="Disordered" evidence="1">
    <location>
        <begin position="36"/>
        <end position="69"/>
    </location>
</feature>
<keyword evidence="2" id="KW-0472">Membrane</keyword>
<evidence type="ECO:0000313" key="4">
    <source>
        <dbReference type="Proteomes" id="UP000800041"/>
    </source>
</evidence>
<gene>
    <name evidence="3" type="ORF">K402DRAFT_389219</name>
</gene>
<dbReference type="EMBL" id="ML977140">
    <property type="protein sequence ID" value="KAF1991010.1"/>
    <property type="molecule type" value="Genomic_DNA"/>
</dbReference>
<evidence type="ECO:0000313" key="3">
    <source>
        <dbReference type="EMBL" id="KAF1991010.1"/>
    </source>
</evidence>
<proteinExistence type="predicted"/>
<accession>A0A6G1HDB6</accession>
<reference evidence="3" key="1">
    <citation type="journal article" date="2020" name="Stud. Mycol.">
        <title>101 Dothideomycetes genomes: a test case for predicting lifestyles and emergence of pathogens.</title>
        <authorList>
            <person name="Haridas S."/>
            <person name="Albert R."/>
            <person name="Binder M."/>
            <person name="Bloem J."/>
            <person name="Labutti K."/>
            <person name="Salamov A."/>
            <person name="Andreopoulos B."/>
            <person name="Baker S."/>
            <person name="Barry K."/>
            <person name="Bills G."/>
            <person name="Bluhm B."/>
            <person name="Cannon C."/>
            <person name="Castanera R."/>
            <person name="Culley D."/>
            <person name="Daum C."/>
            <person name="Ezra D."/>
            <person name="Gonzalez J."/>
            <person name="Henrissat B."/>
            <person name="Kuo A."/>
            <person name="Liang C."/>
            <person name="Lipzen A."/>
            <person name="Lutzoni F."/>
            <person name="Magnuson J."/>
            <person name="Mondo S."/>
            <person name="Nolan M."/>
            <person name="Ohm R."/>
            <person name="Pangilinan J."/>
            <person name="Park H.-J."/>
            <person name="Ramirez L."/>
            <person name="Alfaro M."/>
            <person name="Sun H."/>
            <person name="Tritt A."/>
            <person name="Yoshinaga Y."/>
            <person name="Zwiers L.-H."/>
            <person name="Turgeon B."/>
            <person name="Goodwin S."/>
            <person name="Spatafora J."/>
            <person name="Crous P."/>
            <person name="Grigoriev I."/>
        </authorList>
    </citation>
    <scope>NUCLEOTIDE SEQUENCE</scope>
    <source>
        <strain evidence="3">CBS 113979</strain>
    </source>
</reference>
<dbReference type="Proteomes" id="UP000800041">
    <property type="component" value="Unassembled WGS sequence"/>
</dbReference>
<evidence type="ECO:0000256" key="1">
    <source>
        <dbReference type="SAM" id="MobiDB-lite"/>
    </source>
</evidence>
<keyword evidence="2" id="KW-1133">Transmembrane helix</keyword>
<dbReference type="AlphaFoldDB" id="A0A6G1HDB6"/>
<keyword evidence="2" id="KW-0812">Transmembrane</keyword>
<name>A0A6G1HDB6_9PEZI</name>
<organism evidence="3 4">
    <name type="scientific">Aulographum hederae CBS 113979</name>
    <dbReference type="NCBI Taxonomy" id="1176131"/>
    <lineage>
        <taxon>Eukaryota</taxon>
        <taxon>Fungi</taxon>
        <taxon>Dikarya</taxon>
        <taxon>Ascomycota</taxon>
        <taxon>Pezizomycotina</taxon>
        <taxon>Dothideomycetes</taxon>
        <taxon>Pleosporomycetidae</taxon>
        <taxon>Aulographales</taxon>
        <taxon>Aulographaceae</taxon>
    </lineage>
</organism>
<protein>
    <submittedName>
        <fullName evidence="3">Uncharacterized protein</fullName>
    </submittedName>
</protein>
<feature type="transmembrane region" description="Helical" evidence="2">
    <location>
        <begin position="6"/>
        <end position="26"/>
    </location>
</feature>
<keyword evidence="4" id="KW-1185">Reference proteome</keyword>
<sequence>MEDTALALRKYLVRCVLLICLISNFWDERRARMRMNGREEEERNEQETWPLKTRQRKAGVKKPEWEEEE</sequence>
<evidence type="ECO:0000256" key="2">
    <source>
        <dbReference type="SAM" id="Phobius"/>
    </source>
</evidence>